<dbReference type="OrthoDB" id="5796838at2759"/>
<organism evidence="2 3">
    <name type="scientific">Litomosoides sigmodontis</name>
    <name type="common">Filarial nematode worm</name>
    <dbReference type="NCBI Taxonomy" id="42156"/>
    <lineage>
        <taxon>Eukaryota</taxon>
        <taxon>Metazoa</taxon>
        <taxon>Ecdysozoa</taxon>
        <taxon>Nematoda</taxon>
        <taxon>Chromadorea</taxon>
        <taxon>Rhabditida</taxon>
        <taxon>Spirurina</taxon>
        <taxon>Spiruromorpha</taxon>
        <taxon>Filarioidea</taxon>
        <taxon>Onchocercidae</taxon>
        <taxon>Litomosoides</taxon>
    </lineage>
</organism>
<sequence length="115" mass="12960">MNAANFTDWLDWGAVGVEAARVADTMRLSTLKLYSKVIHPAAKMSRRNLLRICGTILIAEIVLAVYAEEFAFPTPDMVYDFHMKFSREFADFATGSRGSAEVFRHIGDSQKRKVN</sequence>
<accession>A0A3P6S9V4</accession>
<evidence type="ECO:0000313" key="2">
    <source>
        <dbReference type="EMBL" id="VDK68629.1"/>
    </source>
</evidence>
<keyword evidence="3" id="KW-1185">Reference proteome</keyword>
<protein>
    <submittedName>
        <fullName evidence="2">Uncharacterized protein</fullName>
    </submittedName>
</protein>
<dbReference type="Proteomes" id="UP000277928">
    <property type="component" value="Unassembled WGS sequence"/>
</dbReference>
<dbReference type="AlphaFoldDB" id="A0A3P6S9V4"/>
<evidence type="ECO:0000256" key="1">
    <source>
        <dbReference type="SAM" id="Phobius"/>
    </source>
</evidence>
<keyword evidence="1" id="KW-1133">Transmembrane helix</keyword>
<gene>
    <name evidence="2" type="ORF">NLS_LOCUS493</name>
</gene>
<keyword evidence="1" id="KW-0812">Transmembrane</keyword>
<evidence type="ECO:0000313" key="3">
    <source>
        <dbReference type="Proteomes" id="UP000277928"/>
    </source>
</evidence>
<dbReference type="OMA" id="DMVYDFH"/>
<reference evidence="2 3" key="1">
    <citation type="submission" date="2018-08" db="EMBL/GenBank/DDBJ databases">
        <authorList>
            <person name="Laetsch R D."/>
            <person name="Stevens L."/>
            <person name="Kumar S."/>
            <person name="Blaxter L. M."/>
        </authorList>
    </citation>
    <scope>NUCLEOTIDE SEQUENCE [LARGE SCALE GENOMIC DNA]</scope>
</reference>
<proteinExistence type="predicted"/>
<name>A0A3P6S9V4_LITSI</name>
<dbReference type="EMBL" id="UYRX01000012">
    <property type="protein sequence ID" value="VDK68629.1"/>
    <property type="molecule type" value="Genomic_DNA"/>
</dbReference>
<feature type="transmembrane region" description="Helical" evidence="1">
    <location>
        <begin position="49"/>
        <end position="67"/>
    </location>
</feature>
<keyword evidence="1" id="KW-0472">Membrane</keyword>